<evidence type="ECO:0000313" key="5">
    <source>
        <dbReference type="Proteomes" id="UP000831787"/>
    </source>
</evidence>
<dbReference type="PANTHER" id="PTHR43384:SF4">
    <property type="entry name" value="CELLULOSE BIOSYNTHESIS PROTEIN BCSQ-RELATED"/>
    <property type="match status" value="1"/>
</dbReference>
<protein>
    <submittedName>
        <fullName evidence="4">MinD/ParA family protein</fullName>
    </submittedName>
</protein>
<keyword evidence="1" id="KW-0547">Nucleotide-binding</keyword>
<evidence type="ECO:0000259" key="3">
    <source>
        <dbReference type="Pfam" id="PF13614"/>
    </source>
</evidence>
<dbReference type="InterPro" id="IPR027417">
    <property type="entry name" value="P-loop_NTPase"/>
</dbReference>
<dbReference type="InterPro" id="IPR050625">
    <property type="entry name" value="ParA/MinD_ATPase"/>
</dbReference>
<dbReference type="EMBL" id="CP095073">
    <property type="protein sequence ID" value="UOQ43037.1"/>
    <property type="molecule type" value="Genomic_DNA"/>
</dbReference>
<feature type="domain" description="AAA" evidence="3">
    <location>
        <begin position="22"/>
        <end position="180"/>
    </location>
</feature>
<accession>A0ABY4EHS5</accession>
<proteinExistence type="predicted"/>
<dbReference type="SUPFAM" id="SSF52540">
    <property type="entry name" value="P-loop containing nucleoside triphosphate hydrolases"/>
    <property type="match status" value="1"/>
</dbReference>
<keyword evidence="5" id="KW-1185">Reference proteome</keyword>
<dbReference type="InterPro" id="IPR033875">
    <property type="entry name" value="FlhG"/>
</dbReference>
<dbReference type="PIRSF" id="PIRSF003092">
    <property type="entry name" value="MinD"/>
    <property type="match status" value="1"/>
</dbReference>
<evidence type="ECO:0000256" key="2">
    <source>
        <dbReference type="ARBA" id="ARBA00022840"/>
    </source>
</evidence>
<gene>
    <name evidence="4" type="ORF">MUN89_13895</name>
</gene>
<dbReference type="RefSeq" id="WP_244708397.1">
    <property type="nucleotide sequence ID" value="NZ_CP095073.1"/>
</dbReference>
<dbReference type="InterPro" id="IPR025669">
    <property type="entry name" value="AAA_dom"/>
</dbReference>
<reference evidence="4 5" key="1">
    <citation type="submission" date="2022-04" db="EMBL/GenBank/DDBJ databases">
        <title>Halobacillus sp. isolated from saltern.</title>
        <authorList>
            <person name="Won M."/>
            <person name="Lee C.-M."/>
            <person name="Woen H.-Y."/>
            <person name="Kwon S.-W."/>
        </authorList>
    </citation>
    <scope>NUCLEOTIDE SEQUENCE [LARGE SCALE GENOMIC DNA]</scope>
    <source>
        <strain evidence="4 5">SSBR10-3</strain>
    </source>
</reference>
<dbReference type="CDD" id="cd02038">
    <property type="entry name" value="FlhG-like"/>
    <property type="match status" value="1"/>
</dbReference>
<keyword evidence="2" id="KW-0067">ATP-binding</keyword>
<dbReference type="Pfam" id="PF13614">
    <property type="entry name" value="AAA_31"/>
    <property type="match status" value="1"/>
</dbReference>
<organism evidence="4 5">
    <name type="scientific">Halobacillus salinarum</name>
    <dbReference type="NCBI Taxonomy" id="2932257"/>
    <lineage>
        <taxon>Bacteria</taxon>
        <taxon>Bacillati</taxon>
        <taxon>Bacillota</taxon>
        <taxon>Bacilli</taxon>
        <taxon>Bacillales</taxon>
        <taxon>Bacillaceae</taxon>
        <taxon>Halobacillus</taxon>
    </lineage>
</organism>
<name>A0ABY4EHS5_9BACI</name>
<dbReference type="Gene3D" id="3.40.50.300">
    <property type="entry name" value="P-loop containing nucleotide triphosphate hydrolases"/>
    <property type="match status" value="1"/>
</dbReference>
<evidence type="ECO:0000313" key="4">
    <source>
        <dbReference type="EMBL" id="UOQ43037.1"/>
    </source>
</evidence>
<dbReference type="Proteomes" id="UP000831787">
    <property type="component" value="Chromosome"/>
</dbReference>
<dbReference type="PANTHER" id="PTHR43384">
    <property type="entry name" value="SEPTUM SITE-DETERMINING PROTEIN MIND HOMOLOG, CHLOROPLASTIC-RELATED"/>
    <property type="match status" value="1"/>
</dbReference>
<evidence type="ECO:0000256" key="1">
    <source>
        <dbReference type="ARBA" id="ARBA00022741"/>
    </source>
</evidence>
<dbReference type="InterPro" id="IPR025501">
    <property type="entry name" value="MinD_FleN"/>
</dbReference>
<sequence>MADQAERLRIRIKQQTQNRSGKTIAITSGKGGVGKSNFTINFALKLAELNKKVLIFDLDIGMGNIDILLGVTPRHSFVDLFSSTLSIHDIIESGPNALSYIAGGSGLSDLFQLDAHKFEYFQSEFMKLLQSYDFILFDMGAGLTNESLSFLTSANEVIIITTPEPTSIRDAYSVIKHLTSKDKELPIHITVNKALDDRDGRNAFFRIQKVAGQFLNKQVSQLGIIPEDRAVLKAVSNQSPFSIASPKCKASMAMTRIAEQFLEAGEGINPKPQESFLSKLKRLVLER</sequence>